<dbReference type="Proteomes" id="UP000017836">
    <property type="component" value="Unassembled WGS sequence"/>
</dbReference>
<dbReference type="AlphaFoldDB" id="W1PU26"/>
<dbReference type="EMBL" id="KI392687">
    <property type="protein sequence ID" value="ERN11568.1"/>
    <property type="molecule type" value="Genomic_DNA"/>
</dbReference>
<organism evidence="1 2">
    <name type="scientific">Amborella trichopoda</name>
    <dbReference type="NCBI Taxonomy" id="13333"/>
    <lineage>
        <taxon>Eukaryota</taxon>
        <taxon>Viridiplantae</taxon>
        <taxon>Streptophyta</taxon>
        <taxon>Embryophyta</taxon>
        <taxon>Tracheophyta</taxon>
        <taxon>Spermatophyta</taxon>
        <taxon>Magnoliopsida</taxon>
        <taxon>Amborellales</taxon>
        <taxon>Amborellaceae</taxon>
        <taxon>Amborella</taxon>
    </lineage>
</organism>
<proteinExistence type="predicted"/>
<protein>
    <submittedName>
        <fullName evidence="1">Uncharacterized protein</fullName>
    </submittedName>
</protein>
<dbReference type="Gramene" id="ERN11568">
    <property type="protein sequence ID" value="ERN11568"/>
    <property type="gene ID" value="AMTR_s00022p00164220"/>
</dbReference>
<name>W1PU26_AMBTC</name>
<reference evidence="2" key="1">
    <citation type="journal article" date="2013" name="Science">
        <title>The Amborella genome and the evolution of flowering plants.</title>
        <authorList>
            <consortium name="Amborella Genome Project"/>
        </authorList>
    </citation>
    <scope>NUCLEOTIDE SEQUENCE [LARGE SCALE GENOMIC DNA]</scope>
</reference>
<dbReference type="HOGENOM" id="CLU_2124404_0_0_1"/>
<sequence length="114" mass="12457">MGVLLPELGGATPQNHWFKLHACKLDANPQEGVERSIIISTTWVSATGVLTNNGTKLLDVRPWNVVEKIMIISATGLSIPSIMTNNAMKSVTQVTSRQARHPMLPSSWLTICHP</sequence>
<gene>
    <name evidence="1" type="ORF">AMTR_s00022p00164220</name>
</gene>
<keyword evidence="2" id="KW-1185">Reference proteome</keyword>
<accession>W1PU26</accession>
<evidence type="ECO:0000313" key="2">
    <source>
        <dbReference type="Proteomes" id="UP000017836"/>
    </source>
</evidence>
<evidence type="ECO:0000313" key="1">
    <source>
        <dbReference type="EMBL" id="ERN11568.1"/>
    </source>
</evidence>